<dbReference type="GO" id="GO:0038023">
    <property type="term" value="F:signaling receptor activity"/>
    <property type="evidence" value="ECO:0007669"/>
    <property type="project" value="TreeGrafter"/>
</dbReference>
<gene>
    <name evidence="6" type="ORF">AGOR_G00199350</name>
</gene>
<keyword evidence="7" id="KW-1185">Reference proteome</keyword>
<comment type="similarity">
    <text evidence="1">Belongs to the folate receptor family.</text>
</comment>
<dbReference type="OrthoDB" id="5982417at2759"/>
<sequence>MRDEGGEELKDHTNHRHSSQQSEEMGVIKNLSKSLPLAVACILASLIGWSKCQEGACIQDGKHKATPGPEPHLKECKLYSDNACCSENYIQEIAVSPVSRLDDIFWDRCGALSPSCEAFFKRVACFQRCSPYAARWPHPQNPASIQGVPLCRSFCREWFEACKDDLTCARNWLSDWKQTPQGNNCTGNCMTYQQMYQDGRDLCENLWGDSFVTVEDEVRDGTEGASCGCLSLSPSDREVMAALRAQEENPDELDTTKTGLPQYRAPCRMQAQPKGSTLPLQARTSNDNTVMRKRSIFVEDVEGSGSGF</sequence>
<feature type="domain" description="Folate receptor-like" evidence="5">
    <location>
        <begin position="56"/>
        <end position="230"/>
    </location>
</feature>
<name>A0A8T3CS42_9TELE</name>
<evidence type="ECO:0000256" key="2">
    <source>
        <dbReference type="ARBA" id="ARBA00022729"/>
    </source>
</evidence>
<dbReference type="InterPro" id="IPR018143">
    <property type="entry name" value="Folate_rcpt-like"/>
</dbReference>
<keyword evidence="3" id="KW-1015">Disulfide bond</keyword>
<dbReference type="Pfam" id="PF03024">
    <property type="entry name" value="Folate_rec"/>
    <property type="match status" value="1"/>
</dbReference>
<dbReference type="GO" id="GO:0009897">
    <property type="term" value="C:external side of plasma membrane"/>
    <property type="evidence" value="ECO:0007669"/>
    <property type="project" value="TreeGrafter"/>
</dbReference>
<protein>
    <recommendedName>
        <fullName evidence="5">Folate receptor-like domain-containing protein</fullName>
    </recommendedName>
</protein>
<dbReference type="AlphaFoldDB" id="A0A8T3CS42"/>
<dbReference type="InterPro" id="IPR004269">
    <property type="entry name" value="Folate_rcpt"/>
</dbReference>
<organism evidence="6 7">
    <name type="scientific">Albula goreensis</name>
    <dbReference type="NCBI Taxonomy" id="1534307"/>
    <lineage>
        <taxon>Eukaryota</taxon>
        <taxon>Metazoa</taxon>
        <taxon>Chordata</taxon>
        <taxon>Craniata</taxon>
        <taxon>Vertebrata</taxon>
        <taxon>Euteleostomi</taxon>
        <taxon>Actinopterygii</taxon>
        <taxon>Neopterygii</taxon>
        <taxon>Teleostei</taxon>
        <taxon>Albuliformes</taxon>
        <taxon>Albulidae</taxon>
        <taxon>Albula</taxon>
    </lineage>
</organism>
<dbReference type="GO" id="GO:1902444">
    <property type="term" value="F:riboflavin binding"/>
    <property type="evidence" value="ECO:0007669"/>
    <property type="project" value="TreeGrafter"/>
</dbReference>
<reference evidence="6" key="1">
    <citation type="submission" date="2021-01" db="EMBL/GenBank/DDBJ databases">
        <authorList>
            <person name="Zahm M."/>
            <person name="Roques C."/>
            <person name="Cabau C."/>
            <person name="Klopp C."/>
            <person name="Donnadieu C."/>
            <person name="Jouanno E."/>
            <person name="Lampietro C."/>
            <person name="Louis A."/>
            <person name="Herpin A."/>
            <person name="Echchiki A."/>
            <person name="Berthelot C."/>
            <person name="Parey E."/>
            <person name="Roest-Crollius H."/>
            <person name="Braasch I."/>
            <person name="Postlethwait J."/>
            <person name="Bobe J."/>
            <person name="Montfort J."/>
            <person name="Bouchez O."/>
            <person name="Begum T."/>
            <person name="Mejri S."/>
            <person name="Adams A."/>
            <person name="Chen W.-J."/>
            <person name="Guiguen Y."/>
        </authorList>
    </citation>
    <scope>NUCLEOTIDE SEQUENCE</scope>
    <source>
        <tissue evidence="6">Blood</tissue>
    </source>
</reference>
<keyword evidence="2" id="KW-0732">Signal</keyword>
<evidence type="ECO:0000256" key="3">
    <source>
        <dbReference type="ARBA" id="ARBA00023157"/>
    </source>
</evidence>
<dbReference type="PANTHER" id="PTHR10517:SF25">
    <property type="entry name" value="RETBINDIN ISOFORM X1"/>
    <property type="match status" value="1"/>
</dbReference>
<accession>A0A8T3CS42</accession>
<evidence type="ECO:0000313" key="6">
    <source>
        <dbReference type="EMBL" id="KAI1886781.1"/>
    </source>
</evidence>
<evidence type="ECO:0000256" key="1">
    <source>
        <dbReference type="ARBA" id="ARBA00007932"/>
    </source>
</evidence>
<dbReference type="Proteomes" id="UP000829720">
    <property type="component" value="Unassembled WGS sequence"/>
</dbReference>
<proteinExistence type="inferred from homology"/>
<evidence type="ECO:0000313" key="7">
    <source>
        <dbReference type="Proteomes" id="UP000829720"/>
    </source>
</evidence>
<evidence type="ECO:0000256" key="4">
    <source>
        <dbReference type="SAM" id="MobiDB-lite"/>
    </source>
</evidence>
<dbReference type="GO" id="GO:0032217">
    <property type="term" value="F:riboflavin transmembrane transporter activity"/>
    <property type="evidence" value="ECO:0007669"/>
    <property type="project" value="TreeGrafter"/>
</dbReference>
<feature type="region of interest" description="Disordered" evidence="4">
    <location>
        <begin position="1"/>
        <end position="25"/>
    </location>
</feature>
<feature type="compositionally biased region" description="Basic and acidic residues" evidence="4">
    <location>
        <begin position="1"/>
        <end position="12"/>
    </location>
</feature>
<dbReference type="EMBL" id="JAERUA010000019">
    <property type="protein sequence ID" value="KAI1886781.1"/>
    <property type="molecule type" value="Genomic_DNA"/>
</dbReference>
<comment type="caution">
    <text evidence="6">The sequence shown here is derived from an EMBL/GenBank/DDBJ whole genome shotgun (WGS) entry which is preliminary data.</text>
</comment>
<evidence type="ECO:0000259" key="5">
    <source>
        <dbReference type="Pfam" id="PF03024"/>
    </source>
</evidence>
<dbReference type="PANTHER" id="PTHR10517">
    <property type="entry name" value="FOLATE RECEPTOR"/>
    <property type="match status" value="1"/>
</dbReference>